<dbReference type="AlphaFoldDB" id="A0A4Y2L2P2"/>
<keyword evidence="3" id="KW-1185">Reference proteome</keyword>
<evidence type="ECO:0000313" key="2">
    <source>
        <dbReference type="EMBL" id="GBN08077.1"/>
    </source>
</evidence>
<evidence type="ECO:0000256" key="1">
    <source>
        <dbReference type="SAM" id="Coils"/>
    </source>
</evidence>
<organism evidence="2 3">
    <name type="scientific">Araneus ventricosus</name>
    <name type="common">Orbweaver spider</name>
    <name type="synonym">Epeira ventricosa</name>
    <dbReference type="NCBI Taxonomy" id="182803"/>
    <lineage>
        <taxon>Eukaryota</taxon>
        <taxon>Metazoa</taxon>
        <taxon>Ecdysozoa</taxon>
        <taxon>Arthropoda</taxon>
        <taxon>Chelicerata</taxon>
        <taxon>Arachnida</taxon>
        <taxon>Araneae</taxon>
        <taxon>Araneomorphae</taxon>
        <taxon>Entelegynae</taxon>
        <taxon>Araneoidea</taxon>
        <taxon>Araneidae</taxon>
        <taxon>Araneus</taxon>
    </lineage>
</organism>
<protein>
    <submittedName>
        <fullName evidence="2">Uncharacterized protein</fullName>
    </submittedName>
</protein>
<accession>A0A4Y2L2P2</accession>
<dbReference type="EMBL" id="BGPR01005228">
    <property type="protein sequence ID" value="GBN08077.1"/>
    <property type="molecule type" value="Genomic_DNA"/>
</dbReference>
<comment type="caution">
    <text evidence="2">The sequence shown here is derived from an EMBL/GenBank/DDBJ whole genome shotgun (WGS) entry which is preliminary data.</text>
</comment>
<evidence type="ECO:0000313" key="3">
    <source>
        <dbReference type="Proteomes" id="UP000499080"/>
    </source>
</evidence>
<proteinExistence type="predicted"/>
<gene>
    <name evidence="2" type="ORF">AVEN_273831_1</name>
</gene>
<reference evidence="2 3" key="1">
    <citation type="journal article" date="2019" name="Sci. Rep.">
        <title>Orb-weaving spider Araneus ventricosus genome elucidates the spidroin gene catalogue.</title>
        <authorList>
            <person name="Kono N."/>
            <person name="Nakamura H."/>
            <person name="Ohtoshi R."/>
            <person name="Moran D.A.P."/>
            <person name="Shinohara A."/>
            <person name="Yoshida Y."/>
            <person name="Fujiwara M."/>
            <person name="Mori M."/>
            <person name="Tomita M."/>
            <person name="Arakawa K."/>
        </authorList>
    </citation>
    <scope>NUCLEOTIDE SEQUENCE [LARGE SCALE GENOMIC DNA]</scope>
</reference>
<name>A0A4Y2L2P2_ARAVE</name>
<keyword evidence="1" id="KW-0175">Coiled coil</keyword>
<sequence length="197" mass="22503">MIPTVIRNLPKNLYAGIVEERKAKEEIAEKQCLEALAEAQRKAELEEKRQKALAELKKENEVELERLRVEAKLKLGTTTTEADYSKLPSKEVSKFLHRFEVKEDISLYLILSERQVHRLSIPLTDTIPINRARLSLSDIGALKIHKYTLSAFPPADSVVSEKPILLYGQFLSENIRHLFRIDPTFSHSVVRPCIVAC</sequence>
<feature type="coiled-coil region" evidence="1">
    <location>
        <begin position="29"/>
        <end position="70"/>
    </location>
</feature>
<dbReference type="Proteomes" id="UP000499080">
    <property type="component" value="Unassembled WGS sequence"/>
</dbReference>